<keyword evidence="2" id="KW-0597">Phosphoprotein</keyword>
<evidence type="ECO:0000313" key="6">
    <source>
        <dbReference type="EMBL" id="GAA2459844.1"/>
    </source>
</evidence>
<dbReference type="InterPro" id="IPR016032">
    <property type="entry name" value="Sig_transdc_resp-reg_C-effctor"/>
</dbReference>
<dbReference type="EMBL" id="BAAARW010000050">
    <property type="protein sequence ID" value="GAA2459844.1"/>
    <property type="molecule type" value="Genomic_DNA"/>
</dbReference>
<dbReference type="SUPFAM" id="SSF46894">
    <property type="entry name" value="C-terminal effector domain of the bipartite response regulators"/>
    <property type="match status" value="1"/>
</dbReference>
<evidence type="ECO:0000256" key="3">
    <source>
        <dbReference type="PROSITE-ProRule" id="PRU01091"/>
    </source>
</evidence>
<gene>
    <name evidence="6" type="ORF">GCM10010191_95230</name>
</gene>
<feature type="DNA-binding region" description="OmpR/PhoB-type" evidence="3">
    <location>
        <begin position="125"/>
        <end position="227"/>
    </location>
</feature>
<evidence type="ECO:0000256" key="2">
    <source>
        <dbReference type="PROSITE-ProRule" id="PRU00169"/>
    </source>
</evidence>
<dbReference type="Pfam" id="PF00072">
    <property type="entry name" value="Response_reg"/>
    <property type="match status" value="1"/>
</dbReference>
<dbReference type="Proteomes" id="UP001501231">
    <property type="component" value="Unassembled WGS sequence"/>
</dbReference>
<accession>A0ABN3KHF6</accession>
<dbReference type="PANTHER" id="PTHR48111">
    <property type="entry name" value="REGULATOR OF RPOS"/>
    <property type="match status" value="1"/>
</dbReference>
<keyword evidence="7" id="KW-1185">Reference proteome</keyword>
<dbReference type="CDD" id="cd00383">
    <property type="entry name" value="trans_reg_C"/>
    <property type="match status" value="1"/>
</dbReference>
<dbReference type="Gene3D" id="3.40.50.2300">
    <property type="match status" value="1"/>
</dbReference>
<dbReference type="Gene3D" id="6.10.250.690">
    <property type="match status" value="1"/>
</dbReference>
<keyword evidence="1 3" id="KW-0238">DNA-binding</keyword>
<evidence type="ECO:0000259" key="5">
    <source>
        <dbReference type="PROSITE" id="PS51755"/>
    </source>
</evidence>
<dbReference type="CDD" id="cd17620">
    <property type="entry name" value="REC_OmpR_KdpE-like"/>
    <property type="match status" value="1"/>
</dbReference>
<protein>
    <submittedName>
        <fullName evidence="6">Response regulator</fullName>
    </submittedName>
</protein>
<dbReference type="SUPFAM" id="SSF52172">
    <property type="entry name" value="CheY-like"/>
    <property type="match status" value="1"/>
</dbReference>
<dbReference type="Gene3D" id="1.10.10.10">
    <property type="entry name" value="Winged helix-like DNA-binding domain superfamily/Winged helix DNA-binding domain"/>
    <property type="match status" value="1"/>
</dbReference>
<feature type="domain" description="OmpR/PhoB-type" evidence="5">
    <location>
        <begin position="125"/>
        <end position="227"/>
    </location>
</feature>
<organism evidence="6 7">
    <name type="scientific">Actinomadura vinacea</name>
    <dbReference type="NCBI Taxonomy" id="115336"/>
    <lineage>
        <taxon>Bacteria</taxon>
        <taxon>Bacillati</taxon>
        <taxon>Actinomycetota</taxon>
        <taxon>Actinomycetes</taxon>
        <taxon>Streptosporangiales</taxon>
        <taxon>Thermomonosporaceae</taxon>
        <taxon>Actinomadura</taxon>
    </lineage>
</organism>
<name>A0ABN3KHF6_9ACTN</name>
<dbReference type="PANTHER" id="PTHR48111:SF50">
    <property type="entry name" value="KDP OPERON TRANSCRIPTIONAL REGULATORY PROTEIN KDPE"/>
    <property type="match status" value="1"/>
</dbReference>
<dbReference type="InterPro" id="IPR011006">
    <property type="entry name" value="CheY-like_superfamily"/>
</dbReference>
<feature type="modified residue" description="4-aspartylphosphate" evidence="2">
    <location>
        <position position="52"/>
    </location>
</feature>
<feature type="domain" description="Response regulatory" evidence="4">
    <location>
        <begin position="3"/>
        <end position="116"/>
    </location>
</feature>
<dbReference type="SMART" id="SM00862">
    <property type="entry name" value="Trans_reg_C"/>
    <property type="match status" value="1"/>
</dbReference>
<dbReference type="InterPro" id="IPR001789">
    <property type="entry name" value="Sig_transdc_resp-reg_receiver"/>
</dbReference>
<evidence type="ECO:0000259" key="4">
    <source>
        <dbReference type="PROSITE" id="PS50110"/>
    </source>
</evidence>
<dbReference type="PROSITE" id="PS50110">
    <property type="entry name" value="RESPONSE_REGULATORY"/>
    <property type="match status" value="1"/>
</dbReference>
<evidence type="ECO:0000313" key="7">
    <source>
        <dbReference type="Proteomes" id="UP001501231"/>
    </source>
</evidence>
<dbReference type="InterPro" id="IPR001867">
    <property type="entry name" value="OmpR/PhoB-type_DNA-bd"/>
</dbReference>
<dbReference type="PROSITE" id="PS51755">
    <property type="entry name" value="OMPR_PHOB"/>
    <property type="match status" value="1"/>
</dbReference>
<dbReference type="SMART" id="SM00448">
    <property type="entry name" value="REC"/>
    <property type="match status" value="1"/>
</dbReference>
<dbReference type="InterPro" id="IPR036388">
    <property type="entry name" value="WH-like_DNA-bd_sf"/>
</dbReference>
<dbReference type="RefSeq" id="WP_344598735.1">
    <property type="nucleotide sequence ID" value="NZ_BAAARW010000050.1"/>
</dbReference>
<evidence type="ECO:0000256" key="1">
    <source>
        <dbReference type="ARBA" id="ARBA00023125"/>
    </source>
</evidence>
<sequence>MTRILVVDDDPQILRAMRVNLRAREYDVATAADGTHALRQAGNWRPDLVVLDLGLPDIDGVEVIHGLRGWTQVPVIVLSGRAGSRDKIDALDAGADDYVTKPFDIEELIARIRAVTRRFVTEDSAPVVRVGGRLVDLAGKTVRPADEEAGEVHLTPTEWHLLEILLRNPGKLITQRQLLTEVWGPSYTRETNYLRQYMNQLRRKLEPDPTHPAHLLTEPGMGYRFAP</sequence>
<reference evidence="6 7" key="1">
    <citation type="journal article" date="2019" name="Int. J. Syst. Evol. Microbiol.">
        <title>The Global Catalogue of Microorganisms (GCM) 10K type strain sequencing project: providing services to taxonomists for standard genome sequencing and annotation.</title>
        <authorList>
            <consortium name="The Broad Institute Genomics Platform"/>
            <consortium name="The Broad Institute Genome Sequencing Center for Infectious Disease"/>
            <person name="Wu L."/>
            <person name="Ma J."/>
        </authorList>
    </citation>
    <scope>NUCLEOTIDE SEQUENCE [LARGE SCALE GENOMIC DNA]</scope>
    <source>
        <strain evidence="6 7">JCM 3325</strain>
    </source>
</reference>
<comment type="caution">
    <text evidence="6">The sequence shown here is derived from an EMBL/GenBank/DDBJ whole genome shotgun (WGS) entry which is preliminary data.</text>
</comment>
<dbReference type="Pfam" id="PF00486">
    <property type="entry name" value="Trans_reg_C"/>
    <property type="match status" value="1"/>
</dbReference>
<dbReference type="InterPro" id="IPR039420">
    <property type="entry name" value="WalR-like"/>
</dbReference>
<proteinExistence type="predicted"/>